<dbReference type="PANTHER" id="PTHR31131">
    <property type="entry name" value="CHROMOSOME 1, WHOLE GENOME SHOTGUN SEQUENCE"/>
    <property type="match status" value="1"/>
</dbReference>
<reference evidence="2 3" key="1">
    <citation type="journal article" date="2013" name="MBio">
        <title>Genome sequencing of the plant pathogen Taphrina deformans, the causal agent of peach leaf curl.</title>
        <authorList>
            <person name="Cisse O.H."/>
            <person name="Almeida J.M.G.C.F."/>
            <person name="Fonseca A."/>
            <person name="Kumar A.A."/>
            <person name="Salojaervi J."/>
            <person name="Overmyer K."/>
            <person name="Hauser P.M."/>
            <person name="Pagni M."/>
        </authorList>
    </citation>
    <scope>NUCLEOTIDE SEQUENCE [LARGE SCALE GENOMIC DNA]</scope>
    <source>
        <strain evidence="3">PYCC 5710 / ATCC 11124 / CBS 356.35 / IMI 108563 / JCM 9778 / NBRC 8474</strain>
    </source>
</reference>
<comment type="caution">
    <text evidence="2">The sequence shown here is derived from an EMBL/GenBank/DDBJ whole genome shotgun (WGS) entry which is preliminary data.</text>
</comment>
<name>R4X9A1_TAPDE</name>
<dbReference type="InterPro" id="IPR045865">
    <property type="entry name" value="ACT-like_dom_sf"/>
</dbReference>
<gene>
    <name evidence="2" type="ORF">TAPDE_001911</name>
</gene>
<dbReference type="SUPFAM" id="SSF55021">
    <property type="entry name" value="ACT-like"/>
    <property type="match status" value="1"/>
</dbReference>
<sequence length="377" mass="41821">MTSVVFLEPALSLINIPLRLFPHFTNSILRLIQDSPDFFNISLTPTSLSVICPQDVAHVLFRPIIDDLRPGSGATMEREEYVCMQIDGEGMGDGSRLLELTQPLAQAGVSILFITTYFSDYVLVAGRQIRKVRKVLAERGFDFEHLSQSFITSAKPVSHGRHAPTHELSRSPSPLELTFDEDYEDVQETDMEQSSESLSDRIAQEQGVNTLQFLRQGKIPVRIAKDTKLVMLGSRVQFIDYVMPLTRIFLKKELPEFFSITKAPNTSPSLLVTQDLASEFDLDTLQGFDSAEVLIPIMLDLSDLESVGGLGGCGIVCGVVDELMQRALRPTPSSMEQMLIKEELVMSYLSTVVTGNVLVRQQDVARIAGNEGDCSVM</sequence>
<dbReference type="GO" id="GO:0046394">
    <property type="term" value="P:carboxylic acid biosynthetic process"/>
    <property type="evidence" value="ECO:0007669"/>
    <property type="project" value="UniProtKB-ARBA"/>
</dbReference>
<dbReference type="VEuPathDB" id="FungiDB:TAPDE_001911"/>
<dbReference type="Gene3D" id="3.30.2130.10">
    <property type="entry name" value="VC0802-like"/>
    <property type="match status" value="1"/>
</dbReference>
<proteinExistence type="predicted"/>
<organism evidence="2 3">
    <name type="scientific">Taphrina deformans (strain PYCC 5710 / ATCC 11124 / CBS 356.35 / IMI 108563 / JCM 9778 / NBRC 8474)</name>
    <name type="common">Peach leaf curl fungus</name>
    <name type="synonym">Lalaria deformans</name>
    <dbReference type="NCBI Taxonomy" id="1097556"/>
    <lineage>
        <taxon>Eukaryota</taxon>
        <taxon>Fungi</taxon>
        <taxon>Dikarya</taxon>
        <taxon>Ascomycota</taxon>
        <taxon>Taphrinomycotina</taxon>
        <taxon>Taphrinomycetes</taxon>
        <taxon>Taphrinales</taxon>
        <taxon>Taphrinaceae</taxon>
        <taxon>Taphrina</taxon>
    </lineage>
</organism>
<feature type="domain" description="CASTOR ACT" evidence="1">
    <location>
        <begin position="79"/>
        <end position="137"/>
    </location>
</feature>
<evidence type="ECO:0000313" key="3">
    <source>
        <dbReference type="Proteomes" id="UP000013776"/>
    </source>
</evidence>
<evidence type="ECO:0000313" key="2">
    <source>
        <dbReference type="EMBL" id="CCG82000.1"/>
    </source>
</evidence>
<accession>R4X9A1</accession>
<dbReference type="GO" id="GO:0006520">
    <property type="term" value="P:amino acid metabolic process"/>
    <property type="evidence" value="ECO:0007669"/>
    <property type="project" value="UniProtKB-ARBA"/>
</dbReference>
<dbReference type="eggNOG" id="ENOG502RXBJ">
    <property type="taxonomic scope" value="Eukaryota"/>
</dbReference>
<dbReference type="EMBL" id="CAHR02000066">
    <property type="protein sequence ID" value="CCG82000.1"/>
    <property type="molecule type" value="Genomic_DNA"/>
</dbReference>
<dbReference type="AlphaFoldDB" id="R4X9A1"/>
<dbReference type="InterPro" id="IPR027795">
    <property type="entry name" value="CASTOR_ACT_dom"/>
</dbReference>
<dbReference type="Proteomes" id="UP000013776">
    <property type="component" value="Unassembled WGS sequence"/>
</dbReference>
<dbReference type="PANTHER" id="PTHR31131:SF6">
    <property type="entry name" value="CASTOR ACT DOMAIN-CONTAINING PROTEIN"/>
    <property type="match status" value="1"/>
</dbReference>
<dbReference type="OrthoDB" id="58529at2759"/>
<protein>
    <recommendedName>
        <fullName evidence="1">CASTOR ACT domain-containing protein</fullName>
    </recommendedName>
</protein>
<keyword evidence="3" id="KW-1185">Reference proteome</keyword>
<evidence type="ECO:0000259" key="1">
    <source>
        <dbReference type="Pfam" id="PF13840"/>
    </source>
</evidence>
<dbReference type="Pfam" id="PF13840">
    <property type="entry name" value="ACT_7"/>
    <property type="match status" value="1"/>
</dbReference>
<dbReference type="InterPro" id="IPR051719">
    <property type="entry name" value="CASTOR_mTORC1"/>
</dbReference>